<protein>
    <submittedName>
        <fullName evidence="1">Uncharacterized protein</fullName>
    </submittedName>
</protein>
<dbReference type="Proteomes" id="UP001239111">
    <property type="component" value="Chromosome 1"/>
</dbReference>
<evidence type="ECO:0000313" key="1">
    <source>
        <dbReference type="EMBL" id="KAJ8685108.1"/>
    </source>
</evidence>
<reference evidence="1" key="1">
    <citation type="submission" date="2023-04" db="EMBL/GenBank/DDBJ databases">
        <title>A chromosome-level genome assembly of the parasitoid wasp Eretmocerus hayati.</title>
        <authorList>
            <person name="Zhong Y."/>
            <person name="Liu S."/>
            <person name="Liu Y."/>
        </authorList>
    </citation>
    <scope>NUCLEOTIDE SEQUENCE</scope>
    <source>
        <strain evidence="1">ZJU_SS_LIU_2023</strain>
    </source>
</reference>
<keyword evidence="2" id="KW-1185">Reference proteome</keyword>
<dbReference type="EMBL" id="CM056741">
    <property type="protein sequence ID" value="KAJ8685108.1"/>
    <property type="molecule type" value="Genomic_DNA"/>
</dbReference>
<sequence>MDFGGTAQEGREELVLRKRDDERGESHREFSPSGILGDSRKCPYGFWGARRGRSLIHHQKTTRRRGGKKGSPGTGPGDWPLPTKSVHTKLPDSHPFPRKDGVSGNVATDSILAWERQRKRVRPKKMKKPKEKSERIRIRPDAIVVEQKTENAIDAETSELMEAKVDGASAANKFKKVRRTKSDQWLIELQRRVQVAEVRNIDLVTTKAGISRAI</sequence>
<name>A0ACC2PQ19_9HYME</name>
<gene>
    <name evidence="1" type="ORF">QAD02_020901</name>
</gene>
<proteinExistence type="predicted"/>
<accession>A0ACC2PQ19</accession>
<comment type="caution">
    <text evidence="1">The sequence shown here is derived from an EMBL/GenBank/DDBJ whole genome shotgun (WGS) entry which is preliminary data.</text>
</comment>
<organism evidence="1 2">
    <name type="scientific">Eretmocerus hayati</name>
    <dbReference type="NCBI Taxonomy" id="131215"/>
    <lineage>
        <taxon>Eukaryota</taxon>
        <taxon>Metazoa</taxon>
        <taxon>Ecdysozoa</taxon>
        <taxon>Arthropoda</taxon>
        <taxon>Hexapoda</taxon>
        <taxon>Insecta</taxon>
        <taxon>Pterygota</taxon>
        <taxon>Neoptera</taxon>
        <taxon>Endopterygota</taxon>
        <taxon>Hymenoptera</taxon>
        <taxon>Apocrita</taxon>
        <taxon>Proctotrupomorpha</taxon>
        <taxon>Chalcidoidea</taxon>
        <taxon>Aphelinidae</taxon>
        <taxon>Aphelininae</taxon>
        <taxon>Eretmocerus</taxon>
    </lineage>
</organism>
<evidence type="ECO:0000313" key="2">
    <source>
        <dbReference type="Proteomes" id="UP001239111"/>
    </source>
</evidence>